<keyword evidence="1" id="KW-0812">Transmembrane</keyword>
<evidence type="ECO:0000259" key="2">
    <source>
        <dbReference type="Pfam" id="PF00892"/>
    </source>
</evidence>
<dbReference type="PANTHER" id="PTHR22911:SF103">
    <property type="entry name" value="BLR2811 PROTEIN"/>
    <property type="match status" value="1"/>
</dbReference>
<protein>
    <submittedName>
        <fullName evidence="3">EamA-like transporter family protein</fullName>
    </submittedName>
</protein>
<dbReference type="Pfam" id="PF00892">
    <property type="entry name" value="EamA"/>
    <property type="match status" value="2"/>
</dbReference>
<accession>A0A4P6X400</accession>
<dbReference type="Proteomes" id="UP000293912">
    <property type="component" value="Chromosome"/>
</dbReference>
<feature type="transmembrane region" description="Helical" evidence="1">
    <location>
        <begin position="103"/>
        <end position="120"/>
    </location>
</feature>
<evidence type="ECO:0000313" key="4">
    <source>
        <dbReference type="Proteomes" id="UP000293912"/>
    </source>
</evidence>
<proteinExistence type="predicted"/>
<reference evidence="3 4" key="1">
    <citation type="submission" date="2019-03" db="EMBL/GenBank/DDBJ databases">
        <authorList>
            <person name="Sebastian G."/>
            <person name="Baumann P."/>
            <person name="Ruckert C."/>
            <person name="Kalinowski J."/>
            <person name="Nebel B."/>
            <person name="Takors R."/>
            <person name="Blombach B."/>
        </authorList>
    </citation>
    <scope>NUCLEOTIDE SEQUENCE [LARGE SCALE GENOMIC DNA]</scope>
    <source>
        <strain evidence="3 4">DSM 1084</strain>
    </source>
</reference>
<feature type="transmembrane region" description="Helical" evidence="1">
    <location>
        <begin position="71"/>
        <end position="91"/>
    </location>
</feature>
<sequence length="286" mass="30888">MPDPHYPHPGRGIALAVLATACFALLDTTSQYVGGVVPVMMAVWLRFVVQAGMTAAMLYPSQGRSLFVTRAPWWQLLRGALMVTSGTVAYISLQHVPVGEFTAILMLVPLVITLLAAVLLREHVSALTWLLVAGGLTGALIVVRPKGSDLNIGMFLPLLLVVINALYQIVTSKMVKTEDPGTMHFYTGLTGLVFGTVALPWSWAPMQDPMLWLLVGLIGVFGSLGHYFMIKGYQKAPASRITPYMYTQIAFATLAGWVVFGYAPDVWTVLGIALIAVCGVLGVRAR</sequence>
<organism evidence="3 4">
    <name type="scientific">Hydrogenophaga pseudoflava</name>
    <name type="common">Pseudomonas carboxydoflava</name>
    <dbReference type="NCBI Taxonomy" id="47421"/>
    <lineage>
        <taxon>Bacteria</taxon>
        <taxon>Pseudomonadati</taxon>
        <taxon>Pseudomonadota</taxon>
        <taxon>Betaproteobacteria</taxon>
        <taxon>Burkholderiales</taxon>
        <taxon>Comamonadaceae</taxon>
        <taxon>Hydrogenophaga</taxon>
    </lineage>
</organism>
<evidence type="ECO:0000313" key="3">
    <source>
        <dbReference type="EMBL" id="QBM29366.1"/>
    </source>
</evidence>
<feature type="transmembrane region" description="Helical" evidence="1">
    <location>
        <begin position="266"/>
        <end position="283"/>
    </location>
</feature>
<evidence type="ECO:0000256" key="1">
    <source>
        <dbReference type="SAM" id="Phobius"/>
    </source>
</evidence>
<feature type="domain" description="EamA" evidence="2">
    <location>
        <begin position="152"/>
        <end position="280"/>
    </location>
</feature>
<dbReference type="EMBL" id="CP037867">
    <property type="protein sequence ID" value="QBM29366.1"/>
    <property type="molecule type" value="Genomic_DNA"/>
</dbReference>
<feature type="domain" description="EamA" evidence="2">
    <location>
        <begin position="11"/>
        <end position="143"/>
    </location>
</feature>
<dbReference type="RefSeq" id="WP_079365154.1">
    <property type="nucleotide sequence ID" value="NZ_CP037867.1"/>
</dbReference>
<keyword evidence="1" id="KW-0472">Membrane</keyword>
<dbReference type="Gene3D" id="1.10.3730.20">
    <property type="match status" value="1"/>
</dbReference>
<keyword evidence="1" id="KW-1133">Transmembrane helix</keyword>
<keyword evidence="4" id="KW-1185">Reference proteome</keyword>
<dbReference type="AlphaFoldDB" id="A0A4P6X400"/>
<name>A0A4P6X400_HYDPS</name>
<dbReference type="GO" id="GO:0016020">
    <property type="term" value="C:membrane"/>
    <property type="evidence" value="ECO:0007669"/>
    <property type="project" value="InterPro"/>
</dbReference>
<feature type="transmembrane region" description="Helical" evidence="1">
    <location>
        <begin position="150"/>
        <end position="171"/>
    </location>
</feature>
<dbReference type="PANTHER" id="PTHR22911">
    <property type="entry name" value="ACYL-MALONYL CONDENSING ENZYME-RELATED"/>
    <property type="match status" value="1"/>
</dbReference>
<dbReference type="InterPro" id="IPR000620">
    <property type="entry name" value="EamA_dom"/>
</dbReference>
<feature type="transmembrane region" description="Helical" evidence="1">
    <location>
        <begin position="12"/>
        <end position="33"/>
    </location>
</feature>
<feature type="transmembrane region" description="Helical" evidence="1">
    <location>
        <begin position="183"/>
        <end position="204"/>
    </location>
</feature>
<gene>
    <name evidence="3" type="ORF">HPF_16860</name>
</gene>
<dbReference type="SUPFAM" id="SSF103481">
    <property type="entry name" value="Multidrug resistance efflux transporter EmrE"/>
    <property type="match status" value="2"/>
</dbReference>
<feature type="transmembrane region" description="Helical" evidence="1">
    <location>
        <begin position="210"/>
        <end position="229"/>
    </location>
</feature>
<dbReference type="InterPro" id="IPR037185">
    <property type="entry name" value="EmrE-like"/>
</dbReference>
<feature type="transmembrane region" description="Helical" evidence="1">
    <location>
        <begin position="39"/>
        <end position="59"/>
    </location>
</feature>
<feature type="transmembrane region" description="Helical" evidence="1">
    <location>
        <begin position="127"/>
        <end position="144"/>
    </location>
</feature>
<dbReference type="KEGG" id="hpse:HPF_16860"/>